<keyword evidence="4" id="KW-0489">Methyltransferase</keyword>
<sequence length="247" mass="25956">MGHGQGAHAHGGDTGHGGDTARGGHAGHGGHAPGGHPGEVRHDREFWEDRYRSAPQVWSGRPNPQLVDEVGALAPGRALDVACGEGGDALWLAGGGWAVTAVDLAQTALDRVEAAAAQAGPEVAARVRTERVDIATWEAGDGGYDLVTTHFLHLPPAVRALAFARMARAVAPGGTLLVVAHHASDLRTTVGRPDLPELFFDPEEVVAALDPEAWDVPVAEARPRTATDPDGREITIRDTVVRAVRRR</sequence>
<dbReference type="AlphaFoldDB" id="A0A7Z8JWS6"/>
<reference evidence="4 5" key="1">
    <citation type="submission" date="2019-05" db="EMBL/GenBank/DDBJ databases">
        <title>Genome sequence of Cellulomonas hominis strain CS1.</title>
        <authorList>
            <person name="Belmont J."/>
            <person name="Maclea K.S."/>
        </authorList>
    </citation>
    <scope>NUCLEOTIDE SEQUENCE [LARGE SCALE GENOMIC DNA]</scope>
    <source>
        <strain evidence="4 5">CS1</strain>
    </source>
</reference>
<feature type="domain" description="Methyltransferase" evidence="3">
    <location>
        <begin position="79"/>
        <end position="174"/>
    </location>
</feature>
<name>A0A7Z8JWS6_9CELL</name>
<dbReference type="GO" id="GO:0032259">
    <property type="term" value="P:methylation"/>
    <property type="evidence" value="ECO:0007669"/>
    <property type="project" value="UniProtKB-KW"/>
</dbReference>
<evidence type="ECO:0000313" key="4">
    <source>
        <dbReference type="EMBL" id="TKR22408.1"/>
    </source>
</evidence>
<protein>
    <submittedName>
        <fullName evidence="4">Class I SAM-dependent methyltransferase</fullName>
    </submittedName>
</protein>
<keyword evidence="1 4" id="KW-0808">Transferase</keyword>
<dbReference type="OrthoDB" id="9786503at2"/>
<gene>
    <name evidence="4" type="ORF">FA014_16635</name>
</gene>
<dbReference type="EMBL" id="SZYE01000191">
    <property type="protein sequence ID" value="TKR22408.1"/>
    <property type="molecule type" value="Genomic_DNA"/>
</dbReference>
<dbReference type="PANTHER" id="PTHR43861:SF3">
    <property type="entry name" value="PUTATIVE (AFU_ORTHOLOGUE AFUA_2G14390)-RELATED"/>
    <property type="match status" value="1"/>
</dbReference>
<organism evidence="4 5">
    <name type="scientific">Cellulomonas hominis</name>
    <dbReference type="NCBI Taxonomy" id="156981"/>
    <lineage>
        <taxon>Bacteria</taxon>
        <taxon>Bacillati</taxon>
        <taxon>Actinomycetota</taxon>
        <taxon>Actinomycetes</taxon>
        <taxon>Micrococcales</taxon>
        <taxon>Cellulomonadaceae</taxon>
        <taxon>Cellulomonas</taxon>
    </lineage>
</organism>
<evidence type="ECO:0000256" key="1">
    <source>
        <dbReference type="ARBA" id="ARBA00022679"/>
    </source>
</evidence>
<dbReference type="Proteomes" id="UP000308121">
    <property type="component" value="Unassembled WGS sequence"/>
</dbReference>
<proteinExistence type="predicted"/>
<evidence type="ECO:0000313" key="5">
    <source>
        <dbReference type="Proteomes" id="UP000308121"/>
    </source>
</evidence>
<dbReference type="InterPro" id="IPR029063">
    <property type="entry name" value="SAM-dependent_MTases_sf"/>
</dbReference>
<accession>A0A7Z8JWS6</accession>
<feature type="compositionally biased region" description="Gly residues" evidence="2">
    <location>
        <begin position="12"/>
        <end position="37"/>
    </location>
</feature>
<dbReference type="Gene3D" id="3.40.50.150">
    <property type="entry name" value="Vaccinia Virus protein VP39"/>
    <property type="match status" value="1"/>
</dbReference>
<feature type="region of interest" description="Disordered" evidence="2">
    <location>
        <begin position="1"/>
        <end position="41"/>
    </location>
</feature>
<comment type="caution">
    <text evidence="4">The sequence shown here is derived from an EMBL/GenBank/DDBJ whole genome shotgun (WGS) entry which is preliminary data.</text>
</comment>
<dbReference type="RefSeq" id="WP_154730758.1">
    <property type="nucleotide sequence ID" value="NZ_SZYE01000191.1"/>
</dbReference>
<dbReference type="PANTHER" id="PTHR43861">
    <property type="entry name" value="TRANS-ACONITATE 2-METHYLTRANSFERASE-RELATED"/>
    <property type="match status" value="1"/>
</dbReference>
<evidence type="ECO:0000256" key="2">
    <source>
        <dbReference type="SAM" id="MobiDB-lite"/>
    </source>
</evidence>
<dbReference type="Pfam" id="PF13649">
    <property type="entry name" value="Methyltransf_25"/>
    <property type="match status" value="1"/>
</dbReference>
<dbReference type="SUPFAM" id="SSF53335">
    <property type="entry name" value="S-adenosyl-L-methionine-dependent methyltransferases"/>
    <property type="match status" value="1"/>
</dbReference>
<dbReference type="InterPro" id="IPR041698">
    <property type="entry name" value="Methyltransf_25"/>
</dbReference>
<dbReference type="CDD" id="cd02440">
    <property type="entry name" value="AdoMet_MTases"/>
    <property type="match status" value="1"/>
</dbReference>
<evidence type="ECO:0000259" key="3">
    <source>
        <dbReference type="Pfam" id="PF13649"/>
    </source>
</evidence>
<dbReference type="GO" id="GO:0008168">
    <property type="term" value="F:methyltransferase activity"/>
    <property type="evidence" value="ECO:0007669"/>
    <property type="project" value="UniProtKB-KW"/>
</dbReference>